<keyword evidence="3" id="KW-1185">Reference proteome</keyword>
<protein>
    <recommendedName>
        <fullName evidence="4">Secreted protein</fullName>
    </recommendedName>
</protein>
<evidence type="ECO:0000313" key="2">
    <source>
        <dbReference type="EMBL" id="QSB45720.1"/>
    </source>
</evidence>
<reference evidence="2 3" key="1">
    <citation type="submission" date="2020-09" db="EMBL/GenBank/DDBJ databases">
        <title>Complete genome sequence of altererythrobacter flavus SS-21NJ, isolated from Dongying oil sludge in Shandong province.</title>
        <authorList>
            <person name="Sun S."/>
            <person name="Zhang Z."/>
        </authorList>
    </citation>
    <scope>NUCLEOTIDE SEQUENCE [LARGE SCALE GENOMIC DNA]</scope>
    <source>
        <strain evidence="2 3">SS-21NJ</strain>
    </source>
</reference>
<accession>A0ABX7KBS7</accession>
<proteinExistence type="predicted"/>
<organism evidence="2 3">
    <name type="scientific">Tsuneonella flava</name>
    <dbReference type="NCBI Taxonomy" id="2055955"/>
    <lineage>
        <taxon>Bacteria</taxon>
        <taxon>Pseudomonadati</taxon>
        <taxon>Pseudomonadota</taxon>
        <taxon>Alphaproteobacteria</taxon>
        <taxon>Sphingomonadales</taxon>
        <taxon>Erythrobacteraceae</taxon>
        <taxon>Tsuneonella</taxon>
    </lineage>
</organism>
<evidence type="ECO:0008006" key="4">
    <source>
        <dbReference type="Google" id="ProtNLM"/>
    </source>
</evidence>
<evidence type="ECO:0000256" key="1">
    <source>
        <dbReference type="SAM" id="Phobius"/>
    </source>
</evidence>
<dbReference type="EMBL" id="CP061510">
    <property type="protein sequence ID" value="QSB45720.1"/>
    <property type="molecule type" value="Genomic_DNA"/>
</dbReference>
<sequence length="215" mass="23770">MEPTQGTVISLLLLLSVAALILFAVYRSRRTTGLRERFGDAEYDRILEHRGSRASAEADLVARKRSVAKLVLRPLDAGERRHFTNRWIAAKSRFVDNPRLAVGDADAAIGAAMAACGYPIGDFNSRYEALTVRHREVARHYRAGHDIVLKHASGEASTGDLRQAMIHFEVLFEELLAYGYMIDSNLRHRNANVAFNAEAAANAPVSRKKIAALAD</sequence>
<keyword evidence="1" id="KW-0812">Transmembrane</keyword>
<dbReference type="Proteomes" id="UP000663637">
    <property type="component" value="Chromosome"/>
</dbReference>
<dbReference type="RefSeq" id="WP_205444949.1">
    <property type="nucleotide sequence ID" value="NZ_CP061510.1"/>
</dbReference>
<feature type="transmembrane region" description="Helical" evidence="1">
    <location>
        <begin position="6"/>
        <end position="26"/>
    </location>
</feature>
<name>A0ABX7KBS7_9SPHN</name>
<keyword evidence="1" id="KW-0472">Membrane</keyword>
<keyword evidence="1" id="KW-1133">Transmembrane helix</keyword>
<gene>
    <name evidence="2" type="ORF">IDJ81_06355</name>
</gene>
<evidence type="ECO:0000313" key="3">
    <source>
        <dbReference type="Proteomes" id="UP000663637"/>
    </source>
</evidence>